<organism evidence="2 3">
    <name type="scientific">Ephemerocybe angulata</name>
    <dbReference type="NCBI Taxonomy" id="980116"/>
    <lineage>
        <taxon>Eukaryota</taxon>
        <taxon>Fungi</taxon>
        <taxon>Dikarya</taxon>
        <taxon>Basidiomycota</taxon>
        <taxon>Agaricomycotina</taxon>
        <taxon>Agaricomycetes</taxon>
        <taxon>Agaricomycetidae</taxon>
        <taxon>Agaricales</taxon>
        <taxon>Agaricineae</taxon>
        <taxon>Psathyrellaceae</taxon>
        <taxon>Ephemerocybe</taxon>
    </lineage>
</organism>
<proteinExistence type="predicted"/>
<dbReference type="PANTHER" id="PTHR48125">
    <property type="entry name" value="LP07818P1"/>
    <property type="match status" value="1"/>
</dbReference>
<sequence length="902" mass="98875">MDPNNLPFTPAQLAQLQAFLSAVMPASANPASQQPPVVPAIPPAPPAPPHQPPIVPAIPPVPTVPPQPAINPAPPIASLYQSVRAPQGHPSLTPQQSGGFQPFVGASSLSLPLTTSNVNQARMASANATVPRAPTLPVRGRRRGPASAPPGLPLVGVAGEVRRCYVEGTGNVRLTIKVYPTDIQSTQSRFIMFRFRKASFNQWLEQNSLYFELELPATSTIQSIMELTIARMASSSFSYQFPPGLVNANVPGEDFRLRLLRLVSRGQANSRHSGEVHLTPEPLLGPLTVESMMQLKSKFVGADSICIEKSPNRFVIHLAACSPSFIENGRKHHCLADRFAHRFPSDQQLLHPQDDPDTSGGEDNEEVSGETPNVQVSVPEQNAGAGGTSAMQPADPQVQPPLQPIPRAEPSLSSLQFSFLPDSLQWDTPWEHPRPILSTPLIDRGDLPVAAYADASRNSPNARLEIRGRNASECAEVYDQKLAEAALANDYTNMLATDRDFTILHESGRTLSLGEGVEREIIYLVFQKYLAQGALYFAPRLDDRCSPQISYSSIPSSRIPQNRLLMLKKLGAICALMMVVGQCPLPMDPSVFQFIVHDCNLRSLHPAFLAEWHPEMRQKLGHWLTLGPQDDISMFQHLFVSYLGTSVALYRDRDASGHQALGPLLLYQSLFGPDPPTHPSGKPSSKGLLCDAHRLILHHRQLIREFEGGSETFFSLLWSNAVHWDTLGPLVRYPEPSLRVAEALTVAGIPMSFGELFSEFLEGTGIPCPNRFAEVKASFSDLVDLSGVDHPDFRSRVFVWATTGHPFLDPELDSICVHVRSSSSRTGMLTPTQHALMHDQGKFAFGTCGRRMHIPEDHLVRMMEATYPPPDSVTGEPASFKDAFAYWAFTELINSIGEHSAI</sequence>
<evidence type="ECO:0008006" key="4">
    <source>
        <dbReference type="Google" id="ProtNLM"/>
    </source>
</evidence>
<dbReference type="PANTHER" id="PTHR48125:SF12">
    <property type="entry name" value="AT HOOK TRANSCRIPTION FACTOR FAMILY-RELATED"/>
    <property type="match status" value="1"/>
</dbReference>
<comment type="caution">
    <text evidence="2">The sequence shown here is derived from an EMBL/GenBank/DDBJ whole genome shotgun (WGS) entry which is preliminary data.</text>
</comment>
<feature type="compositionally biased region" description="Acidic residues" evidence="1">
    <location>
        <begin position="355"/>
        <end position="368"/>
    </location>
</feature>
<evidence type="ECO:0000313" key="3">
    <source>
        <dbReference type="Proteomes" id="UP000521943"/>
    </source>
</evidence>
<accession>A0A8H6HCL8</accession>
<feature type="compositionally biased region" description="Polar residues" evidence="1">
    <location>
        <begin position="370"/>
        <end position="380"/>
    </location>
</feature>
<dbReference type="OrthoDB" id="3214991at2759"/>
<dbReference type="Proteomes" id="UP000521943">
    <property type="component" value="Unassembled WGS sequence"/>
</dbReference>
<dbReference type="AlphaFoldDB" id="A0A8H6HCL8"/>
<gene>
    <name evidence="2" type="ORF">DFP72DRAFT_1078515</name>
</gene>
<protein>
    <recommendedName>
        <fullName evidence="4">HECT domain-containing protein</fullName>
    </recommendedName>
</protein>
<dbReference type="EMBL" id="JACGCI010000120">
    <property type="protein sequence ID" value="KAF6744449.1"/>
    <property type="molecule type" value="Genomic_DNA"/>
</dbReference>
<reference evidence="2 3" key="1">
    <citation type="submission" date="2020-07" db="EMBL/GenBank/DDBJ databases">
        <title>Comparative genomics of pyrophilous fungi reveals a link between fire events and developmental genes.</title>
        <authorList>
            <consortium name="DOE Joint Genome Institute"/>
            <person name="Steindorff A.S."/>
            <person name="Carver A."/>
            <person name="Calhoun S."/>
            <person name="Stillman K."/>
            <person name="Liu H."/>
            <person name="Lipzen A."/>
            <person name="Pangilinan J."/>
            <person name="Labutti K."/>
            <person name="Bruns T.D."/>
            <person name="Grigoriev I.V."/>
        </authorList>
    </citation>
    <scope>NUCLEOTIDE SEQUENCE [LARGE SCALE GENOMIC DNA]</scope>
    <source>
        <strain evidence="2 3">CBS 144469</strain>
    </source>
</reference>
<feature type="region of interest" description="Disordered" evidence="1">
    <location>
        <begin position="27"/>
        <end position="52"/>
    </location>
</feature>
<evidence type="ECO:0000256" key="1">
    <source>
        <dbReference type="SAM" id="MobiDB-lite"/>
    </source>
</evidence>
<feature type="region of interest" description="Disordered" evidence="1">
    <location>
        <begin position="345"/>
        <end position="400"/>
    </location>
</feature>
<name>A0A8H6HCL8_9AGAR</name>
<feature type="compositionally biased region" description="Pro residues" evidence="1">
    <location>
        <begin position="36"/>
        <end position="52"/>
    </location>
</feature>
<evidence type="ECO:0000313" key="2">
    <source>
        <dbReference type="EMBL" id="KAF6744449.1"/>
    </source>
</evidence>
<keyword evidence="3" id="KW-1185">Reference proteome</keyword>